<dbReference type="Proteomes" id="UP000050761">
    <property type="component" value="Unassembled WGS sequence"/>
</dbReference>
<proteinExistence type="predicted"/>
<protein>
    <submittedName>
        <fullName evidence="3">40S ribosomal protein S7</fullName>
    </submittedName>
</protein>
<accession>A0A3P7Z4D8</accession>
<keyword evidence="2" id="KW-1185">Reference proteome</keyword>
<dbReference type="AlphaFoldDB" id="A0A3P7Z4D8"/>
<evidence type="ECO:0000313" key="2">
    <source>
        <dbReference type="Proteomes" id="UP000050761"/>
    </source>
</evidence>
<dbReference type="WBParaSite" id="HPBE_0001303001-mRNA-1">
    <property type="protein sequence ID" value="HPBE_0001303001-mRNA-1"/>
    <property type="gene ID" value="HPBE_0001303001"/>
</dbReference>
<sequence length="196" mass="21812">MAKISNKGLKLVANVGHADKTCPRDAMVDGSRDAVAPSKAGGNNKPTCPLPFCSNPISLTELRTLIHRSTTLKNLGALAEKLISDQSNEMAANKDEITVESYIYGREATNKRIIIPKVCLIADLINAVLQMQHLAKNRTTSSISIFIRHEMEKGLYKYEKLISKELGKKTVKDLNWGDPTYVVVDIDNQLSRYNRR</sequence>
<reference evidence="1 2" key="1">
    <citation type="submission" date="2018-11" db="EMBL/GenBank/DDBJ databases">
        <authorList>
            <consortium name="Pathogen Informatics"/>
        </authorList>
    </citation>
    <scope>NUCLEOTIDE SEQUENCE [LARGE SCALE GENOMIC DNA]</scope>
</reference>
<dbReference type="OrthoDB" id="1935339at2759"/>
<name>A0A3P7Z4D8_HELPZ</name>
<gene>
    <name evidence="1" type="ORF">HPBE_LOCUS13031</name>
</gene>
<reference evidence="3" key="2">
    <citation type="submission" date="2019-09" db="UniProtKB">
        <authorList>
            <consortium name="WormBaseParasite"/>
        </authorList>
    </citation>
    <scope>IDENTIFICATION</scope>
</reference>
<evidence type="ECO:0000313" key="3">
    <source>
        <dbReference type="WBParaSite" id="HPBE_0001303001-mRNA-1"/>
    </source>
</evidence>
<organism evidence="1">
    <name type="scientific">Heligmosomoides polygyrus</name>
    <name type="common">Parasitic roundworm</name>
    <dbReference type="NCBI Taxonomy" id="6339"/>
    <lineage>
        <taxon>Eukaryota</taxon>
        <taxon>Metazoa</taxon>
        <taxon>Ecdysozoa</taxon>
        <taxon>Nematoda</taxon>
        <taxon>Chromadorea</taxon>
        <taxon>Rhabditida</taxon>
        <taxon>Rhabditina</taxon>
        <taxon>Rhabditomorpha</taxon>
        <taxon>Strongyloidea</taxon>
        <taxon>Heligmosomidae</taxon>
        <taxon>Heligmosomoides</taxon>
    </lineage>
</organism>
<evidence type="ECO:0000313" key="1">
    <source>
        <dbReference type="EMBL" id="VDO94630.1"/>
    </source>
</evidence>
<dbReference type="EMBL" id="UZAH01027744">
    <property type="protein sequence ID" value="VDO94630.1"/>
    <property type="molecule type" value="Genomic_DNA"/>
</dbReference>